<dbReference type="Gene3D" id="3.90.550.10">
    <property type="entry name" value="Spore Coat Polysaccharide Biosynthesis Protein SpsA, Chain A"/>
    <property type="match status" value="1"/>
</dbReference>
<dbReference type="OrthoDB" id="1326385at2"/>
<dbReference type="SUPFAM" id="SSF53448">
    <property type="entry name" value="Nucleotide-diphospho-sugar transferases"/>
    <property type="match status" value="1"/>
</dbReference>
<keyword evidence="3" id="KW-1185">Reference proteome</keyword>
<sequence length="519" mass="60515">MSNSKLVLKEYVTESNEVLLYTGHPNLELLEGLVHTPGDVWHSSVEQGLKNCFQDIKYQTAVYWWFLNDFDQDTCVNWRININAFVIRKQVWDLFKDSIFNYENIMLSGLDFGFNLLRYQGGIPLYVKGLFVNEEQANLKVSSKDRYCFYLKNFKKHHSYYMLLRQGVFKFFSEFKALKAATVKLGDVKGNVSLNVPLRDLEPLNSKPTVSLVIPTMKRQKFTELLLQDHNEQSYLIKEAVIVDATPEDERDSKYYQKENFKFDIKVKWQTSKGSCRARNEAVNLCTGDYIIFADDDIRILPDFVENHLRFLQTYKAKAANGLDIMATNQSQDLSDLKQRLEDLGKKRWKGGVSQAFSNANSIVKRSLVEELIGNDVNFDGGYGEDSDFGLRILKSGHAVMYNPFSPNLHLKPPQGGYRFWGQQSKIIGKKRKKQPWELDKPVKFITPVPSPTITYGILKHYKKEQIKEWRNKHFFIYLFKKDKKTLPLRLLKLPYKQYQFSKSLKYAKRLIALGPRYK</sequence>
<dbReference type="RefSeq" id="WP_147134154.1">
    <property type="nucleotide sequence ID" value="NZ_VOSC01000019.1"/>
</dbReference>
<dbReference type="EMBL" id="VOSC01000019">
    <property type="protein sequence ID" value="TXE12023.1"/>
    <property type="molecule type" value="Genomic_DNA"/>
</dbReference>
<dbReference type="InterPro" id="IPR029044">
    <property type="entry name" value="Nucleotide-diphossugar_trans"/>
</dbReference>
<comment type="caution">
    <text evidence="2">The sequence shown here is derived from an EMBL/GenBank/DDBJ whole genome shotgun (WGS) entry which is preliminary data.</text>
</comment>
<gene>
    <name evidence="2" type="ORF">FUA26_08145</name>
</gene>
<dbReference type="AlphaFoldDB" id="A0A5C7AWF4"/>
<dbReference type="PANTHER" id="PTHR43685:SF3">
    <property type="entry name" value="SLR2126 PROTEIN"/>
    <property type="match status" value="1"/>
</dbReference>
<evidence type="ECO:0000259" key="1">
    <source>
        <dbReference type="Pfam" id="PF00535"/>
    </source>
</evidence>
<keyword evidence="2" id="KW-0808">Transferase</keyword>
<dbReference type="GO" id="GO:0016740">
    <property type="term" value="F:transferase activity"/>
    <property type="evidence" value="ECO:0007669"/>
    <property type="project" value="UniProtKB-KW"/>
</dbReference>
<dbReference type="InterPro" id="IPR050834">
    <property type="entry name" value="Glycosyltransf_2"/>
</dbReference>
<organism evidence="2 3">
    <name type="scientific">Seonamhaeicola algicola</name>
    <dbReference type="NCBI Taxonomy" id="1719036"/>
    <lineage>
        <taxon>Bacteria</taxon>
        <taxon>Pseudomonadati</taxon>
        <taxon>Bacteroidota</taxon>
        <taxon>Flavobacteriia</taxon>
        <taxon>Flavobacteriales</taxon>
        <taxon>Flavobacteriaceae</taxon>
    </lineage>
</organism>
<evidence type="ECO:0000313" key="2">
    <source>
        <dbReference type="EMBL" id="TXE12023.1"/>
    </source>
</evidence>
<proteinExistence type="predicted"/>
<dbReference type="InterPro" id="IPR001173">
    <property type="entry name" value="Glyco_trans_2-like"/>
</dbReference>
<accession>A0A5C7AWF4</accession>
<evidence type="ECO:0000313" key="3">
    <source>
        <dbReference type="Proteomes" id="UP000321790"/>
    </source>
</evidence>
<reference evidence="3" key="1">
    <citation type="submission" date="2019-08" db="EMBL/GenBank/DDBJ databases">
        <title>Seonamhaeicola sediminis sp. nov., isolated from marine sediment.</title>
        <authorList>
            <person name="Cao W.R."/>
        </authorList>
    </citation>
    <scope>NUCLEOTIDE SEQUENCE [LARGE SCALE GENOMIC DNA]</scope>
    <source>
        <strain evidence="3">Gy8</strain>
    </source>
</reference>
<dbReference type="Pfam" id="PF00535">
    <property type="entry name" value="Glycos_transf_2"/>
    <property type="match status" value="1"/>
</dbReference>
<dbReference type="PANTHER" id="PTHR43685">
    <property type="entry name" value="GLYCOSYLTRANSFERASE"/>
    <property type="match status" value="1"/>
</dbReference>
<protein>
    <submittedName>
        <fullName evidence="2">Glycosyltransferase</fullName>
    </submittedName>
</protein>
<feature type="domain" description="Glycosyltransferase 2-like" evidence="1">
    <location>
        <begin position="211"/>
        <end position="372"/>
    </location>
</feature>
<dbReference type="Proteomes" id="UP000321790">
    <property type="component" value="Unassembled WGS sequence"/>
</dbReference>
<name>A0A5C7AWF4_9FLAO</name>